<keyword evidence="3" id="KW-1185">Reference proteome</keyword>
<feature type="signal peptide" evidence="1">
    <location>
        <begin position="1"/>
        <end position="24"/>
    </location>
</feature>
<accession>A0A6J5D791</accession>
<evidence type="ECO:0000313" key="2">
    <source>
        <dbReference type="EMBL" id="CAB3748972.1"/>
    </source>
</evidence>
<dbReference type="Proteomes" id="UP000494363">
    <property type="component" value="Unassembled WGS sequence"/>
</dbReference>
<evidence type="ECO:0000256" key="1">
    <source>
        <dbReference type="SAM" id="SignalP"/>
    </source>
</evidence>
<organism evidence="2 3">
    <name type="scientific">Paraburkholderia humisilvae</name>
    <dbReference type="NCBI Taxonomy" id="627669"/>
    <lineage>
        <taxon>Bacteria</taxon>
        <taxon>Pseudomonadati</taxon>
        <taxon>Pseudomonadota</taxon>
        <taxon>Betaproteobacteria</taxon>
        <taxon>Burkholderiales</taxon>
        <taxon>Burkholderiaceae</taxon>
        <taxon>Paraburkholderia</taxon>
    </lineage>
</organism>
<reference evidence="2 3" key="1">
    <citation type="submission" date="2020-04" db="EMBL/GenBank/DDBJ databases">
        <authorList>
            <person name="De Canck E."/>
        </authorList>
    </citation>
    <scope>NUCLEOTIDE SEQUENCE [LARGE SCALE GENOMIC DNA]</scope>
    <source>
        <strain evidence="2 3">LMG 29542</strain>
    </source>
</reference>
<proteinExistence type="predicted"/>
<protein>
    <recommendedName>
        <fullName evidence="4">DUF4148 domain-containing protein</fullName>
    </recommendedName>
</protein>
<feature type="chain" id="PRO_5026977448" description="DUF4148 domain-containing protein" evidence="1">
    <location>
        <begin position="25"/>
        <end position="104"/>
    </location>
</feature>
<gene>
    <name evidence="2" type="ORF">LMG29542_00816</name>
</gene>
<dbReference type="AlphaFoldDB" id="A0A6J5D791"/>
<name>A0A6J5D791_9BURK</name>
<dbReference type="RefSeq" id="WP_175225164.1">
    <property type="nucleotide sequence ID" value="NZ_CADIKH010000003.1"/>
</dbReference>
<keyword evidence="1" id="KW-0732">Signal</keyword>
<sequence>MKNPPHLWPILLALTLPLAGCATGGGTQTGAHTHLSATQCSDLTAVRNGAPTTRELNKSELAALGEAGYHPALGFDPYYPANLQAAQRQVDLWYQAECPQAQSH</sequence>
<evidence type="ECO:0000313" key="3">
    <source>
        <dbReference type="Proteomes" id="UP000494363"/>
    </source>
</evidence>
<dbReference type="EMBL" id="CADIKH010000003">
    <property type="protein sequence ID" value="CAB3748972.1"/>
    <property type="molecule type" value="Genomic_DNA"/>
</dbReference>
<evidence type="ECO:0008006" key="4">
    <source>
        <dbReference type="Google" id="ProtNLM"/>
    </source>
</evidence>